<protein>
    <submittedName>
        <fullName evidence="3">Replication initiation protein</fullName>
    </submittedName>
</protein>
<keyword evidence="4" id="KW-1185">Reference proteome</keyword>
<reference evidence="3 4" key="1">
    <citation type="submission" date="2016-09" db="EMBL/GenBank/DDBJ databases">
        <title>Genome sequence of Eubacterium angustum.</title>
        <authorList>
            <person name="Poehlein A."/>
            <person name="Daniel R."/>
        </authorList>
    </citation>
    <scope>NUCLEOTIDE SEQUENCE [LARGE SCALE GENOMIC DNA]</scope>
    <source>
        <strain evidence="3 4">DSM 1989</strain>
    </source>
</reference>
<evidence type="ECO:0000313" key="3">
    <source>
        <dbReference type="EMBL" id="OHW61228.1"/>
    </source>
</evidence>
<evidence type="ECO:0000313" key="4">
    <source>
        <dbReference type="Proteomes" id="UP000180254"/>
    </source>
</evidence>
<dbReference type="Pfam" id="PF21205">
    <property type="entry name" value="Rep3_C"/>
    <property type="match status" value="1"/>
</dbReference>
<dbReference type="AlphaFoldDB" id="A0A1S1V3Y5"/>
<dbReference type="GO" id="GO:0006270">
    <property type="term" value="P:DNA replication initiation"/>
    <property type="evidence" value="ECO:0007669"/>
    <property type="project" value="InterPro"/>
</dbReference>
<feature type="domain" description="Initiator Rep protein WH1" evidence="2">
    <location>
        <begin position="12"/>
        <end position="162"/>
    </location>
</feature>
<dbReference type="GO" id="GO:0003887">
    <property type="term" value="F:DNA-directed DNA polymerase activity"/>
    <property type="evidence" value="ECO:0007669"/>
    <property type="project" value="InterPro"/>
</dbReference>
<sequence length="356" mass="42077">MVEIEIKEKDDKVSKSNLLIESRGKMSLNEAKLFALIMTQTELHQENQFEKYVLDVSSLKDSTNHKGFYDYLKKTAIALEDVKLVVETLTEKRKRKTTVIRLINSPSVTEGEYELEYYINKDLLPYIEDILKKGTKGYTQYQLENILSMRSSYSIRIYELLKQYENKGEDYREFEIEDLRAYLGIDQDKYKRISNFEERVLKTATKEINEQTDLDIQYSKVKKRNKVVGIRFDVKYRNKKETVTAEKYIKLGIDIEEIRIRSGLWDSGFNDDQVAVIYDSVNISDIGLEIYDYILLSYMYSKRKAARNIYAYTLETIKNDYARALPQAKTRYFVHEEDEARIIEALKRFGAYKKKM</sequence>
<evidence type="ECO:0000256" key="1">
    <source>
        <dbReference type="ARBA" id="ARBA00038283"/>
    </source>
</evidence>
<dbReference type="SUPFAM" id="SSF46785">
    <property type="entry name" value="Winged helix' DNA-binding domain"/>
    <property type="match status" value="2"/>
</dbReference>
<proteinExistence type="inferred from homology"/>
<dbReference type="EMBL" id="MKIE01000021">
    <property type="protein sequence ID" value="OHW61228.1"/>
    <property type="molecule type" value="Genomic_DNA"/>
</dbReference>
<accession>A0A1S1V3Y5</accession>
<comment type="caution">
    <text evidence="3">The sequence shown here is derived from an EMBL/GenBank/DDBJ whole genome shotgun (WGS) entry which is preliminary data.</text>
</comment>
<dbReference type="Gene3D" id="1.10.10.10">
    <property type="entry name" value="Winged helix-like DNA-binding domain superfamily/Winged helix DNA-binding domain"/>
    <property type="match status" value="2"/>
</dbReference>
<dbReference type="Proteomes" id="UP000180254">
    <property type="component" value="Unassembled WGS sequence"/>
</dbReference>
<evidence type="ECO:0000259" key="2">
    <source>
        <dbReference type="Pfam" id="PF01051"/>
    </source>
</evidence>
<gene>
    <name evidence="3" type="primary">repE_2</name>
    <name evidence="3" type="ORF">EUAN_24080</name>
</gene>
<organism evidence="3 4">
    <name type="scientific">Andreesenia angusta</name>
    <dbReference type="NCBI Taxonomy" id="39480"/>
    <lineage>
        <taxon>Bacteria</taxon>
        <taxon>Bacillati</taxon>
        <taxon>Bacillota</taxon>
        <taxon>Tissierellia</taxon>
        <taxon>Tissierellales</taxon>
        <taxon>Gottschalkiaceae</taxon>
        <taxon>Andreesenia</taxon>
    </lineage>
</organism>
<dbReference type="InterPro" id="IPR036388">
    <property type="entry name" value="WH-like_DNA-bd_sf"/>
</dbReference>
<comment type="similarity">
    <text evidence="1">Belongs to the initiator RepB protein family.</text>
</comment>
<dbReference type="InterPro" id="IPR036390">
    <property type="entry name" value="WH_DNA-bd_sf"/>
</dbReference>
<dbReference type="Pfam" id="PF01051">
    <property type="entry name" value="Rep3_N"/>
    <property type="match status" value="1"/>
</dbReference>
<dbReference type="STRING" id="39480.EUAN_24080"/>
<name>A0A1S1V3Y5_9FIRM</name>
<dbReference type="InterPro" id="IPR000525">
    <property type="entry name" value="Initiator_Rep_WH1"/>
</dbReference>